<dbReference type="Proteomes" id="UP000002499">
    <property type="component" value="Unassembled WGS sequence"/>
</dbReference>
<feature type="region of interest" description="Disordered" evidence="1">
    <location>
        <begin position="62"/>
        <end position="109"/>
    </location>
</feature>
<evidence type="ECO:0000256" key="1">
    <source>
        <dbReference type="SAM" id="MobiDB-lite"/>
    </source>
</evidence>
<evidence type="ECO:0000313" key="3">
    <source>
        <dbReference type="Proteomes" id="UP000002499"/>
    </source>
</evidence>
<reference evidence="2 3" key="1">
    <citation type="journal article" date="2011" name="PLoS Genet.">
        <title>Genome sequencing and comparative transcriptomics of the model entomopathogenic fungi Metarhizium anisopliae and M. acridum.</title>
        <authorList>
            <person name="Gao Q."/>
            <person name="Jin K."/>
            <person name="Ying S.H."/>
            <person name="Zhang Y."/>
            <person name="Xiao G."/>
            <person name="Shang Y."/>
            <person name="Duan Z."/>
            <person name="Hu X."/>
            <person name="Xie X.Q."/>
            <person name="Zhou G."/>
            <person name="Peng G."/>
            <person name="Luo Z."/>
            <person name="Huang W."/>
            <person name="Wang B."/>
            <person name="Fang W."/>
            <person name="Wang S."/>
            <person name="Zhong Y."/>
            <person name="Ma L.J."/>
            <person name="St Leger R.J."/>
            <person name="Zhao G.P."/>
            <person name="Pei Y."/>
            <person name="Feng M.G."/>
            <person name="Xia Y."/>
            <person name="Wang C."/>
        </authorList>
    </citation>
    <scope>NUCLEOTIDE SEQUENCE [LARGE SCALE GENOMIC DNA]</scope>
    <source>
        <strain evidence="2 3">CQMa 102</strain>
    </source>
</reference>
<dbReference type="eggNOG" id="ENOG502SIQI">
    <property type="taxonomic scope" value="Eukaryota"/>
</dbReference>
<dbReference type="EMBL" id="GL698488">
    <property type="protein sequence ID" value="EFY90655.1"/>
    <property type="molecule type" value="Genomic_DNA"/>
</dbReference>
<protein>
    <submittedName>
        <fullName evidence="2">Uncharacterized protein</fullName>
    </submittedName>
</protein>
<organism evidence="3">
    <name type="scientific">Metarhizium acridum (strain CQMa 102)</name>
    <dbReference type="NCBI Taxonomy" id="655827"/>
    <lineage>
        <taxon>Eukaryota</taxon>
        <taxon>Fungi</taxon>
        <taxon>Dikarya</taxon>
        <taxon>Ascomycota</taxon>
        <taxon>Pezizomycotina</taxon>
        <taxon>Sordariomycetes</taxon>
        <taxon>Hypocreomycetidae</taxon>
        <taxon>Hypocreales</taxon>
        <taxon>Clavicipitaceae</taxon>
        <taxon>Metarhizium</taxon>
    </lineage>
</organism>
<dbReference type="GeneID" id="19247546"/>
<dbReference type="OrthoDB" id="4941282at2759"/>
<dbReference type="InParanoid" id="E9E054"/>
<gene>
    <name evidence="2" type="ORF">MAC_03235</name>
</gene>
<evidence type="ECO:0000313" key="2">
    <source>
        <dbReference type="EMBL" id="EFY90655.1"/>
    </source>
</evidence>
<dbReference type="KEGG" id="maw:19247546"/>
<dbReference type="STRING" id="655827.E9E054"/>
<feature type="compositionally biased region" description="Basic and acidic residues" evidence="1">
    <location>
        <begin position="91"/>
        <end position="109"/>
    </location>
</feature>
<sequence length="314" mass="34779">MACTFTMGDKVTDKKLLDVNYVNVHDVPWPVKGAFATVVNLINVEFVCNILNIPLFHAMAPASKRRRRSNTKRDTPACSESNAHSGPSPESQHDGEHETHSVSVSDHDATLDPTLLDEEVMPEAERALTNTEGAGKGYGLGLGGYNSLKSFNGQYYSGMAVGGSHTWNYEDGVWHEVKAEPDLWKIDYTTNKKRARKAPERSGAPVGTEYHWLIVAHQHVRKVDANTYETHLEGSKYKLAHKGGTSNSWSIPTVKGQRERELELLEDAKRRVQGLPPVSGTEKVKGKLMEKGQQKIEQMFGKNGASGTGKRKRN</sequence>
<proteinExistence type="predicted"/>
<feature type="compositionally biased region" description="Polar residues" evidence="1">
    <location>
        <begin position="78"/>
        <end position="90"/>
    </location>
</feature>
<dbReference type="HOGENOM" id="CLU_074647_1_0_1"/>
<accession>E9E054</accession>
<dbReference type="AlphaFoldDB" id="E9E054"/>
<keyword evidence="3" id="KW-1185">Reference proteome</keyword>
<name>E9E054_METAQ</name>